<reference evidence="1" key="1">
    <citation type="submission" date="2020-08" db="EMBL/GenBank/DDBJ databases">
        <title>Multicomponent nature underlies the extraordinary mechanical properties of spider dragline silk.</title>
        <authorList>
            <person name="Kono N."/>
            <person name="Nakamura H."/>
            <person name="Mori M."/>
            <person name="Yoshida Y."/>
            <person name="Ohtoshi R."/>
            <person name="Malay A.D."/>
            <person name="Moran D.A.P."/>
            <person name="Tomita M."/>
            <person name="Numata K."/>
            <person name="Arakawa K."/>
        </authorList>
    </citation>
    <scope>NUCLEOTIDE SEQUENCE</scope>
</reference>
<sequence length="129" mass="14868">MIPLELIKKKPLLAKRLAHPGNLFSPPWNTQLQQKARDGARGEHWIHCVGGRRPRLEEGKSYDGDKFWRNSRIMTSPQHLLPSFTEHFTAHIHVLTIKHTQMPIQRSDEIEECGIEMGSDIGEQQHNGF</sequence>
<dbReference type="AlphaFoldDB" id="A0A8X6NV31"/>
<comment type="caution">
    <text evidence="1">The sequence shown here is derived from an EMBL/GenBank/DDBJ whole genome shotgun (WGS) entry which is preliminary data.</text>
</comment>
<protein>
    <submittedName>
        <fullName evidence="1">Uncharacterized protein</fullName>
    </submittedName>
</protein>
<name>A0A8X6NV31_NEPPI</name>
<evidence type="ECO:0000313" key="2">
    <source>
        <dbReference type="Proteomes" id="UP000887013"/>
    </source>
</evidence>
<dbReference type="Proteomes" id="UP000887013">
    <property type="component" value="Unassembled WGS sequence"/>
</dbReference>
<organism evidence="1 2">
    <name type="scientific">Nephila pilipes</name>
    <name type="common">Giant wood spider</name>
    <name type="synonym">Nephila maculata</name>
    <dbReference type="NCBI Taxonomy" id="299642"/>
    <lineage>
        <taxon>Eukaryota</taxon>
        <taxon>Metazoa</taxon>
        <taxon>Ecdysozoa</taxon>
        <taxon>Arthropoda</taxon>
        <taxon>Chelicerata</taxon>
        <taxon>Arachnida</taxon>
        <taxon>Araneae</taxon>
        <taxon>Araneomorphae</taxon>
        <taxon>Entelegynae</taxon>
        <taxon>Araneoidea</taxon>
        <taxon>Nephilidae</taxon>
        <taxon>Nephila</taxon>
    </lineage>
</organism>
<gene>
    <name evidence="1" type="ORF">NPIL_619571</name>
</gene>
<proteinExistence type="predicted"/>
<keyword evidence="2" id="KW-1185">Reference proteome</keyword>
<evidence type="ECO:0000313" key="1">
    <source>
        <dbReference type="EMBL" id="GFT33311.1"/>
    </source>
</evidence>
<dbReference type="OrthoDB" id="10566230at2759"/>
<accession>A0A8X6NV31</accession>
<dbReference type="EMBL" id="BMAW01061890">
    <property type="protein sequence ID" value="GFT33311.1"/>
    <property type="molecule type" value="Genomic_DNA"/>
</dbReference>